<keyword evidence="8" id="KW-1185">Reference proteome</keyword>
<reference evidence="7 8" key="1">
    <citation type="journal article" date="2016" name="Mol. Biol. Evol.">
        <title>Comparative Genomics of Early-Diverging Mushroom-Forming Fungi Provides Insights into the Origins of Lignocellulose Decay Capabilities.</title>
        <authorList>
            <person name="Nagy L.G."/>
            <person name="Riley R."/>
            <person name="Tritt A."/>
            <person name="Adam C."/>
            <person name="Daum C."/>
            <person name="Floudas D."/>
            <person name="Sun H."/>
            <person name="Yadav J.S."/>
            <person name="Pangilinan J."/>
            <person name="Larsson K.H."/>
            <person name="Matsuura K."/>
            <person name="Barry K."/>
            <person name="Labutti K."/>
            <person name="Kuo R."/>
            <person name="Ohm R.A."/>
            <person name="Bhattacharya S.S."/>
            <person name="Shirouzu T."/>
            <person name="Yoshinaga Y."/>
            <person name="Martin F.M."/>
            <person name="Grigoriev I.V."/>
            <person name="Hibbett D.S."/>
        </authorList>
    </citation>
    <scope>NUCLEOTIDE SEQUENCE [LARGE SCALE GENOMIC DNA]</scope>
    <source>
        <strain evidence="7 8">HHB12029</strain>
    </source>
</reference>
<evidence type="ECO:0000313" key="8">
    <source>
        <dbReference type="Proteomes" id="UP000077266"/>
    </source>
</evidence>
<dbReference type="InterPro" id="IPR000073">
    <property type="entry name" value="AB_hydrolase_1"/>
</dbReference>
<dbReference type="PANTHER" id="PTHR43248:SF25">
    <property type="entry name" value="AB HYDROLASE-1 DOMAIN-CONTAINING PROTEIN-RELATED"/>
    <property type="match status" value="1"/>
</dbReference>
<keyword evidence="4" id="KW-1133">Transmembrane helix</keyword>
<evidence type="ECO:0000259" key="6">
    <source>
        <dbReference type="Pfam" id="PF08386"/>
    </source>
</evidence>
<dbReference type="InParanoid" id="A0A165Q964"/>
<feature type="domain" description="AB hydrolase-1" evidence="5">
    <location>
        <begin position="156"/>
        <end position="341"/>
    </location>
</feature>
<comment type="similarity">
    <text evidence="1">Belongs to the peptidase S33 family.</text>
</comment>
<gene>
    <name evidence="7" type="ORF">EXIGLDRAFT_828631</name>
</gene>
<dbReference type="Gene3D" id="3.40.50.1820">
    <property type="entry name" value="alpha/beta hydrolase"/>
    <property type="match status" value="1"/>
</dbReference>
<name>A0A165Q964_EXIGL</name>
<dbReference type="Proteomes" id="UP000077266">
    <property type="component" value="Unassembled WGS sequence"/>
</dbReference>
<evidence type="ECO:0000256" key="2">
    <source>
        <dbReference type="ARBA" id="ARBA00022801"/>
    </source>
</evidence>
<dbReference type="SUPFAM" id="SSF53474">
    <property type="entry name" value="alpha/beta-Hydrolases"/>
    <property type="match status" value="1"/>
</dbReference>
<keyword evidence="4" id="KW-0812">Transmembrane</keyword>
<dbReference type="InterPro" id="IPR051601">
    <property type="entry name" value="Serine_prot/Carboxylest_S33"/>
</dbReference>
<protein>
    <recommendedName>
        <fullName evidence="9">Alpha/beta-hydrolase</fullName>
    </recommendedName>
</protein>
<dbReference type="Pfam" id="PF00561">
    <property type="entry name" value="Abhydrolase_1"/>
    <property type="match status" value="1"/>
</dbReference>
<evidence type="ECO:0000256" key="1">
    <source>
        <dbReference type="ARBA" id="ARBA00010088"/>
    </source>
</evidence>
<evidence type="ECO:0000313" key="7">
    <source>
        <dbReference type="EMBL" id="KZW03269.1"/>
    </source>
</evidence>
<feature type="domain" description="Peptidase S33 tripeptidyl aminopeptidase-like C-terminal" evidence="6">
    <location>
        <begin position="543"/>
        <end position="611"/>
    </location>
</feature>
<dbReference type="Pfam" id="PF08386">
    <property type="entry name" value="Abhydrolase_4"/>
    <property type="match status" value="1"/>
</dbReference>
<dbReference type="GO" id="GO:0016787">
    <property type="term" value="F:hydrolase activity"/>
    <property type="evidence" value="ECO:0007669"/>
    <property type="project" value="UniProtKB-KW"/>
</dbReference>
<dbReference type="OrthoDB" id="425534at2759"/>
<feature type="region of interest" description="Disordered" evidence="3">
    <location>
        <begin position="1"/>
        <end position="48"/>
    </location>
</feature>
<dbReference type="InterPro" id="IPR013595">
    <property type="entry name" value="Pept_S33_TAP-like_C"/>
</dbReference>
<feature type="transmembrane region" description="Helical" evidence="4">
    <location>
        <begin position="80"/>
        <end position="97"/>
    </location>
</feature>
<dbReference type="AlphaFoldDB" id="A0A165Q964"/>
<evidence type="ECO:0000256" key="3">
    <source>
        <dbReference type="SAM" id="MobiDB-lite"/>
    </source>
</evidence>
<dbReference type="PANTHER" id="PTHR43248">
    <property type="entry name" value="2-SUCCINYL-6-HYDROXY-2,4-CYCLOHEXADIENE-1-CARBOXYLATE SYNTHASE"/>
    <property type="match status" value="1"/>
</dbReference>
<keyword evidence="4" id="KW-0472">Membrane</keyword>
<accession>A0A165Q964</accession>
<dbReference type="EMBL" id="KV425884">
    <property type="protein sequence ID" value="KZW03269.1"/>
    <property type="molecule type" value="Genomic_DNA"/>
</dbReference>
<dbReference type="InterPro" id="IPR029058">
    <property type="entry name" value="AB_hydrolase_fold"/>
</dbReference>
<evidence type="ECO:0000259" key="5">
    <source>
        <dbReference type="Pfam" id="PF00561"/>
    </source>
</evidence>
<keyword evidence="2" id="KW-0378">Hydrolase</keyword>
<proteinExistence type="inferred from homology"/>
<evidence type="ECO:0000256" key="4">
    <source>
        <dbReference type="SAM" id="Phobius"/>
    </source>
</evidence>
<sequence>MTDPLTPYQDGPSTERRAASPYTDATEDQGAPAAGEHDRLIGGPARGHIKDAEDEDEYYGVMPMSMSRIRSTAAKRRQQILTLLLVLFAGAVIALIVRNTKPPKGFTKGWRACDVNKELECGFISVPRDYFNASAGSTDIAVARLRATDERRRVGTLFINPGGPGGSGVSFANAIAKPLSQLLQGRYDILGFDPRGVGKTAPAVSCFASAADRQIFQANSPLSQSFNIPPDPTSPEGRAVIALQMKEWMSGTKAQFELCQNAKGSEDLIQMSTSTVARDIDYMTTALDGEDATINYFGISYGTVLGSYLINMFPKRVGRVAIDGVVHPELWATTPSHTWLNQWMNATELAFEYLLTMCGSAGPELCPLARTKGETAADIAVKIDNFLDDLYKEPISAVAPNAPRTALITSGMARALLYSATVSPKWWPRIAAAVADASKGNYTDLAQMTIHAMDTSAAKPVPGDNARSIVACLDSPPYNPDRPDTWPTLDDYTDAAVARLKDVSPRFAMSPMIFDPDGGCQYLAQVVQKVPGKFTGPFNNTLRNRVLVVNGDMDPLTPLVSARWVNDQLGDSARLVIQQKTPAHTSFFFGPSLCTARSYRRYFVSGLLPEAKETLCGSDEMIFETPSAATGGSSTPLPDAELRGVVAALSKVLYDWAPIGLPA</sequence>
<evidence type="ECO:0008006" key="9">
    <source>
        <dbReference type="Google" id="ProtNLM"/>
    </source>
</evidence>
<organism evidence="7 8">
    <name type="scientific">Exidia glandulosa HHB12029</name>
    <dbReference type="NCBI Taxonomy" id="1314781"/>
    <lineage>
        <taxon>Eukaryota</taxon>
        <taxon>Fungi</taxon>
        <taxon>Dikarya</taxon>
        <taxon>Basidiomycota</taxon>
        <taxon>Agaricomycotina</taxon>
        <taxon>Agaricomycetes</taxon>
        <taxon>Auriculariales</taxon>
        <taxon>Exidiaceae</taxon>
        <taxon>Exidia</taxon>
    </lineage>
</organism>
<dbReference type="STRING" id="1314781.A0A165Q964"/>